<dbReference type="EMBL" id="LAZR01045708">
    <property type="protein sequence ID" value="KKK98233.1"/>
    <property type="molecule type" value="Genomic_DNA"/>
</dbReference>
<protein>
    <submittedName>
        <fullName evidence="1">Uncharacterized protein</fullName>
    </submittedName>
</protein>
<gene>
    <name evidence="1" type="ORF">LCGC14_2644820</name>
</gene>
<comment type="caution">
    <text evidence="1">The sequence shown here is derived from an EMBL/GenBank/DDBJ whole genome shotgun (WGS) entry which is preliminary data.</text>
</comment>
<dbReference type="AlphaFoldDB" id="A0A0F8ZWI2"/>
<sequence length="120" mass="13434">MYHVALRTANNVIIHTTGGFSNRPGSKFIAPVKDHSVAPRLFTFHVASGDQYVLEVGNIYIRFIRNDGHVTETAQDITAIHLENPARIVIAAHGYSNDDTVFIKDIVGTTELNNRWFDIK</sequence>
<proteinExistence type="predicted"/>
<evidence type="ECO:0000313" key="1">
    <source>
        <dbReference type="EMBL" id="KKK98233.1"/>
    </source>
</evidence>
<dbReference type="InterPro" id="IPR042302">
    <property type="entry name" value="E1_FCCH_sf"/>
</dbReference>
<accession>A0A0F8ZWI2</accession>
<name>A0A0F8ZWI2_9ZZZZ</name>
<feature type="non-terminal residue" evidence="1">
    <location>
        <position position="120"/>
    </location>
</feature>
<dbReference type="Gene3D" id="2.40.30.180">
    <property type="entry name" value="Ubiquitin-activating enzyme E1, FCCH domain"/>
    <property type="match status" value="1"/>
</dbReference>
<organism evidence="1">
    <name type="scientific">marine sediment metagenome</name>
    <dbReference type="NCBI Taxonomy" id="412755"/>
    <lineage>
        <taxon>unclassified sequences</taxon>
        <taxon>metagenomes</taxon>
        <taxon>ecological metagenomes</taxon>
    </lineage>
</organism>
<reference evidence="1" key="1">
    <citation type="journal article" date="2015" name="Nature">
        <title>Complex archaea that bridge the gap between prokaryotes and eukaryotes.</title>
        <authorList>
            <person name="Spang A."/>
            <person name="Saw J.H."/>
            <person name="Jorgensen S.L."/>
            <person name="Zaremba-Niedzwiedzka K."/>
            <person name="Martijn J."/>
            <person name="Lind A.E."/>
            <person name="van Eijk R."/>
            <person name="Schleper C."/>
            <person name="Guy L."/>
            <person name="Ettema T.J."/>
        </authorList>
    </citation>
    <scope>NUCLEOTIDE SEQUENCE</scope>
</reference>